<dbReference type="Proteomes" id="UP001275932">
    <property type="component" value="Unassembled WGS sequence"/>
</dbReference>
<organism evidence="2 3">
    <name type="scientific">Intestinicryptomonas porci</name>
    <dbReference type="NCBI Taxonomy" id="2926320"/>
    <lineage>
        <taxon>Bacteria</taxon>
        <taxon>Pseudomonadati</taxon>
        <taxon>Verrucomicrobiota</taxon>
        <taxon>Opitutia</taxon>
        <taxon>Opitutales</taxon>
        <taxon>Intestinicryptomonaceae</taxon>
        <taxon>Intestinicryptomonas</taxon>
    </lineage>
</organism>
<protein>
    <submittedName>
        <fullName evidence="2">Uncharacterized protein</fullName>
    </submittedName>
</protein>
<keyword evidence="1" id="KW-0732">Signal</keyword>
<keyword evidence="3" id="KW-1185">Reference proteome</keyword>
<evidence type="ECO:0000313" key="3">
    <source>
        <dbReference type="Proteomes" id="UP001275932"/>
    </source>
</evidence>
<dbReference type="RefSeq" id="WP_370397369.1">
    <property type="nucleotide sequence ID" value="NZ_JALBUT010000007.1"/>
</dbReference>
<name>A0ABU4WIS2_9BACT</name>
<evidence type="ECO:0000313" key="2">
    <source>
        <dbReference type="EMBL" id="MDX8415916.1"/>
    </source>
</evidence>
<dbReference type="EMBL" id="JALBUT010000007">
    <property type="protein sequence ID" value="MDX8415916.1"/>
    <property type="molecule type" value="Genomic_DNA"/>
</dbReference>
<feature type="chain" id="PRO_5047455522" evidence="1">
    <location>
        <begin position="21"/>
        <end position="558"/>
    </location>
</feature>
<accession>A0ABU4WIS2</accession>
<gene>
    <name evidence="2" type="ORF">MOX91_06975</name>
</gene>
<feature type="signal peptide" evidence="1">
    <location>
        <begin position="1"/>
        <end position="20"/>
    </location>
</feature>
<sequence length="558" mass="63283">MFRSILIPTAVLLSLTTLFAQQEMPAELALKLNDKAEKLFPNNAKAQDKWLNEQNENYMLLPMLTAPAGNEEIFNKHIKPLAEKKFELDFTSKAKFIQDMTEGLMAIDAYKNVFGENTALFNKMKSDVLKSNPEDFKKAAKQFEEQSQMMIEIDSLPRNSLVDDTLFYGLKAAANKKFPNDFAKQKTYLENILNVFIQYEVLAVNTESNAEASAKEESETPQQVQANHQEILMNAQVFIRGENGDGIGIISEIKGKPVVIFPKSFYDANGMLIVNSVDEPVSYSDVLVAKNAPYAIAVVKSMPNGMKPIPMASTEELKKSIEKTAFLFLVQDNSINLRSNSVVSLKNNSLNLSRKLLSGTKQGTGLFLFDEKGNAQILGICITEEKDLAFPDFSNKTQTKHFSRGMQNKTEKVYVSRVDDNSGWQKIDQAKFAEEVALLKKISDNNNSFLSFFLVNNLKDLANLEVFNNITNKYSKIFKEEIQNEPSLEKNIKNMISETINIMGRDIRKVNISEISPVLKSEFEFQLKFRNAMIDSLKSVLKKNQFKRFDFEDIRKTR</sequence>
<reference evidence="2 3" key="1">
    <citation type="submission" date="2022-03" db="EMBL/GenBank/DDBJ databases">
        <title>Novel taxa within the pig intestine.</title>
        <authorList>
            <person name="Wylensek D."/>
            <person name="Bishof K."/>
            <person name="Afrizal A."/>
            <person name="Clavel T."/>
        </authorList>
    </citation>
    <scope>NUCLEOTIDE SEQUENCE [LARGE SCALE GENOMIC DNA]</scope>
    <source>
        <strain evidence="2 3">CLA-KB-P66</strain>
    </source>
</reference>
<evidence type="ECO:0000256" key="1">
    <source>
        <dbReference type="SAM" id="SignalP"/>
    </source>
</evidence>
<comment type="caution">
    <text evidence="2">The sequence shown here is derived from an EMBL/GenBank/DDBJ whole genome shotgun (WGS) entry which is preliminary data.</text>
</comment>
<proteinExistence type="predicted"/>